<feature type="compositionally biased region" description="Basic and acidic residues" evidence="5">
    <location>
        <begin position="253"/>
        <end position="270"/>
    </location>
</feature>
<dbReference type="InterPro" id="IPR012890">
    <property type="entry name" value="GCFC2-like"/>
</dbReference>
<evidence type="ECO:0000256" key="5">
    <source>
        <dbReference type="SAM" id="MobiDB-lite"/>
    </source>
</evidence>
<feature type="compositionally biased region" description="Acidic residues" evidence="5">
    <location>
        <begin position="224"/>
        <end position="235"/>
    </location>
</feature>
<feature type="compositionally biased region" description="Basic residues" evidence="5">
    <location>
        <begin position="1"/>
        <end position="14"/>
    </location>
</feature>
<dbReference type="Proteomes" id="UP000736164">
    <property type="component" value="Unassembled WGS sequence"/>
</dbReference>
<feature type="non-terminal residue" evidence="7">
    <location>
        <position position="1"/>
    </location>
</feature>
<evidence type="ECO:0000313" key="8">
    <source>
        <dbReference type="Proteomes" id="UP000736164"/>
    </source>
</evidence>
<comment type="caution">
    <text evidence="7">The sequence shown here is derived from an EMBL/GenBank/DDBJ whole genome shotgun (WGS) entry which is preliminary data.</text>
</comment>
<organism evidence="7 8">
    <name type="scientific">Atractosteus spatula</name>
    <name type="common">Alligator gar</name>
    <name type="synonym">Lepisosteus spatula</name>
    <dbReference type="NCBI Taxonomy" id="7917"/>
    <lineage>
        <taxon>Eukaryota</taxon>
        <taxon>Metazoa</taxon>
        <taxon>Chordata</taxon>
        <taxon>Craniata</taxon>
        <taxon>Vertebrata</taxon>
        <taxon>Euteleostomi</taxon>
        <taxon>Actinopterygii</taxon>
        <taxon>Neopterygii</taxon>
        <taxon>Holostei</taxon>
        <taxon>Semionotiformes</taxon>
        <taxon>Lepisosteidae</taxon>
        <taxon>Atractosteus</taxon>
    </lineage>
</organism>
<keyword evidence="4" id="KW-0175">Coiled coil</keyword>
<dbReference type="InterPro" id="IPR022783">
    <property type="entry name" value="GCFC_dom"/>
</dbReference>
<evidence type="ECO:0000256" key="4">
    <source>
        <dbReference type="SAM" id="Coils"/>
    </source>
</evidence>
<evidence type="ECO:0000256" key="3">
    <source>
        <dbReference type="ARBA" id="ARBA00023242"/>
    </source>
</evidence>
<keyword evidence="8" id="KW-1185">Reference proteome</keyword>
<keyword evidence="3" id="KW-0539">Nucleus</keyword>
<sequence>MFGKKPKRNFRRRKGESSGEDEPSQEKQGEATDEVKVSVAPRLLKHPQSRGISCTSKRESGSSRSDSVAGQNPHTENVSEDTAAEDVADKKLTKNKITLLSFGDEKQVDEDDFKVKKPVDKAVVFKARTKEVNPPAFNSQGPKGPVSQSDCGDDKPEGEKKQDGSDDDTSSQKSSSSSSSVSEPGDIPDALQIEAARRQRKLSRARQDYIPLATRHGSSPVLKDEEEEDSDDEPDDHQRRIPFAPKPKTLRQRIAEKMSESGSEDERSNSQDEDQNLWVEQQIGKGVKRPQNLDGEISREPVKDVKVKLDLPVSLPVVNFDIIKKRLTGKLDSLREVHRAHEQEQKRIQMDIESAKASVEQLEGASTDQRYKFYKEMKIYVQNLVDCLTEKVLLINEVESEMHFLLKEQAESLLNHRREKIREESSYIHNLTYKRDSSSTESNNNIGDGKGCSVEEKINSTDRDIGSRNRESHGTEGVHCDRLSSDDETPAETQPEFEAHFAKRKDDILDRHQKIFDDVQENFCDVKKILSKFDEWRCRFPDSYYSAYIGLCLPKLLGPLVRHQLIGWNPLKDDGKDFEAFPWYSAVETFCHGHGYEESEAADIKTLPSIIEKTILPKIQGFVEQVWDPLSSKQTKCLVKHCEKLQDGYSVFNSEQSKTKKAFVNAVVLRMRSSVDEDVFIPIYPKKYVDDRCSPQRRFQDKQFWSAVRLLGNIMLWDGLVPEDTMKELSLDRVLNRYIMMTLMNTLPDAENVEKCKKVAACFPRSWFEDAEAKSSISQLKNFSNHLLQIVHSLCKSNPSDDKIRDIVVNILILLRSINALDHVAAIIEQYQYEDPKTSLNMH</sequence>
<evidence type="ECO:0000313" key="7">
    <source>
        <dbReference type="EMBL" id="MBN3318601.1"/>
    </source>
</evidence>
<comment type="similarity">
    <text evidence="2">Belongs to the GCF family.</text>
</comment>
<evidence type="ECO:0000259" key="6">
    <source>
        <dbReference type="Pfam" id="PF07842"/>
    </source>
</evidence>
<feature type="region of interest" description="Disordered" evidence="5">
    <location>
        <begin position="1"/>
        <end position="276"/>
    </location>
</feature>
<evidence type="ECO:0000256" key="2">
    <source>
        <dbReference type="ARBA" id="ARBA00010801"/>
    </source>
</evidence>
<feature type="compositionally biased region" description="Polar residues" evidence="5">
    <location>
        <begin position="136"/>
        <end position="150"/>
    </location>
</feature>
<feature type="compositionally biased region" description="Basic and acidic residues" evidence="5">
    <location>
        <begin position="461"/>
        <end position="485"/>
    </location>
</feature>
<dbReference type="GO" id="GO:0005634">
    <property type="term" value="C:nucleus"/>
    <property type="evidence" value="ECO:0007669"/>
    <property type="project" value="UniProtKB-SubCell"/>
</dbReference>
<dbReference type="GO" id="GO:0000398">
    <property type="term" value="P:mRNA splicing, via spliceosome"/>
    <property type="evidence" value="ECO:0007669"/>
    <property type="project" value="InterPro"/>
</dbReference>
<evidence type="ECO:0000256" key="1">
    <source>
        <dbReference type="ARBA" id="ARBA00004123"/>
    </source>
</evidence>
<dbReference type="AlphaFoldDB" id="A0A8J7NVW9"/>
<dbReference type="GO" id="GO:0003677">
    <property type="term" value="F:DNA binding"/>
    <property type="evidence" value="ECO:0007669"/>
    <property type="project" value="InterPro"/>
</dbReference>
<comment type="subcellular location">
    <subcellularLocation>
        <location evidence="1">Nucleus</location>
    </subcellularLocation>
</comment>
<reference evidence="7" key="1">
    <citation type="journal article" date="2021" name="Cell">
        <title>Tracing the genetic footprints of vertebrate landing in non-teleost ray-finned fishes.</title>
        <authorList>
            <person name="Bi X."/>
            <person name="Wang K."/>
            <person name="Yang L."/>
            <person name="Pan H."/>
            <person name="Jiang H."/>
            <person name="Wei Q."/>
            <person name="Fang M."/>
            <person name="Yu H."/>
            <person name="Zhu C."/>
            <person name="Cai Y."/>
            <person name="He Y."/>
            <person name="Gan X."/>
            <person name="Zeng H."/>
            <person name="Yu D."/>
            <person name="Zhu Y."/>
            <person name="Jiang H."/>
            <person name="Qiu Q."/>
            <person name="Yang H."/>
            <person name="Zhang Y.E."/>
            <person name="Wang W."/>
            <person name="Zhu M."/>
            <person name="He S."/>
            <person name="Zhang G."/>
        </authorList>
    </citation>
    <scope>NUCLEOTIDE SEQUENCE</scope>
    <source>
        <strain evidence="7">Allg_001</strain>
    </source>
</reference>
<dbReference type="EMBL" id="JAAWVO010040568">
    <property type="protein sequence ID" value="MBN3318601.1"/>
    <property type="molecule type" value="Genomic_DNA"/>
</dbReference>
<feature type="compositionally biased region" description="Basic and acidic residues" evidence="5">
    <location>
        <begin position="24"/>
        <end position="36"/>
    </location>
</feature>
<feature type="domain" description="GCF C-terminal" evidence="6">
    <location>
        <begin position="527"/>
        <end position="739"/>
    </location>
</feature>
<dbReference type="PANTHER" id="PTHR12214:SF4">
    <property type="entry name" value="INTRON LARGE COMPLEX COMPONENT GCFC2"/>
    <property type="match status" value="1"/>
</dbReference>
<dbReference type="PANTHER" id="PTHR12214">
    <property type="entry name" value="GC-RICH SEQUENCE DNA-BINDING FACTOR"/>
    <property type="match status" value="1"/>
</dbReference>
<feature type="compositionally biased region" description="Basic and acidic residues" evidence="5">
    <location>
        <begin position="152"/>
        <end position="164"/>
    </location>
</feature>
<feature type="coiled-coil region" evidence="4">
    <location>
        <begin position="324"/>
        <end position="365"/>
    </location>
</feature>
<name>A0A8J7NVW9_ATRSP</name>
<feature type="compositionally biased region" description="Low complexity" evidence="5">
    <location>
        <begin position="171"/>
        <end position="182"/>
    </location>
</feature>
<dbReference type="Pfam" id="PF07842">
    <property type="entry name" value="GCFC"/>
    <property type="match status" value="1"/>
</dbReference>
<protein>
    <submittedName>
        <fullName evidence="7">GCFC2 factor</fullName>
    </submittedName>
</protein>
<gene>
    <name evidence="7" type="primary">Gcfc2</name>
    <name evidence="7" type="ORF">GTO95_0006065</name>
</gene>
<feature type="region of interest" description="Disordered" evidence="5">
    <location>
        <begin position="461"/>
        <end position="495"/>
    </location>
</feature>
<feature type="non-terminal residue" evidence="7">
    <location>
        <position position="843"/>
    </location>
</feature>
<accession>A0A8J7NVW9</accession>
<proteinExistence type="inferred from homology"/>